<name>A0ABM8ZB62_9LACO</name>
<dbReference type="EMBL" id="CAKKNT010000008">
    <property type="protein sequence ID" value="CAH0418410.1"/>
    <property type="molecule type" value="Genomic_DNA"/>
</dbReference>
<keyword evidence="6" id="KW-1185">Reference proteome</keyword>
<dbReference type="InterPro" id="IPR009057">
    <property type="entry name" value="Homeodomain-like_sf"/>
</dbReference>
<evidence type="ECO:0000259" key="4">
    <source>
        <dbReference type="PROSITE" id="PS01124"/>
    </source>
</evidence>
<dbReference type="SUPFAM" id="SSF46689">
    <property type="entry name" value="Homeodomain-like"/>
    <property type="match status" value="1"/>
</dbReference>
<sequence length="352" mass="40327">MQHTVLNKLIILSSALNFKYEFSSNSPKYLKQYLDQATLQGVQTLLTDPAFTGVALILKNQLLIVCRQDTFLTLKIELLPDDTAQDGINTRQIYFYRGLIEDCYQLTMANFKIINCRPQKSTNLDTIQLPFNANSSRALYSTLITSMQKNDKATCLQLIALMVNSNRQISNQQAAALPIAEVTSKNLCIAILAILTQLAVLAEFSATKVYEISEQYIVKLTTLDVPIMDYISNFLDDILVIPEVIMRNDICMFKHIVQTNIYHKISITDIAEQMDMSPVQLRRLVKTDLDTTPLDYMNEQKIAMSRYLLVLHPTLQILELAEMLCYYDSSHFIKEFMRYTGVTPKQFRQIIM</sequence>
<comment type="caution">
    <text evidence="5">The sequence shown here is derived from an EMBL/GenBank/DDBJ whole genome shotgun (WGS) entry which is preliminary data.</text>
</comment>
<evidence type="ECO:0000313" key="5">
    <source>
        <dbReference type="EMBL" id="CAH0418410.1"/>
    </source>
</evidence>
<evidence type="ECO:0000256" key="1">
    <source>
        <dbReference type="ARBA" id="ARBA00023015"/>
    </source>
</evidence>
<accession>A0ABM8ZB62</accession>
<reference evidence="5 6" key="1">
    <citation type="submission" date="2021-11" db="EMBL/GenBank/DDBJ databases">
        <authorList>
            <person name="Depoorter E."/>
        </authorList>
    </citation>
    <scope>NUCLEOTIDE SEQUENCE [LARGE SCALE GENOMIC DNA]</scope>
    <source>
        <strain evidence="5 6">LMG 24286</strain>
    </source>
</reference>
<dbReference type="Proteomes" id="UP000789719">
    <property type="component" value="Unassembled WGS sequence"/>
</dbReference>
<dbReference type="PANTHER" id="PTHR43280:SF34">
    <property type="entry name" value="ARAC-FAMILY TRANSCRIPTIONAL REGULATOR"/>
    <property type="match status" value="1"/>
</dbReference>
<dbReference type="RefSeq" id="WP_230098499.1">
    <property type="nucleotide sequence ID" value="NZ_CAKKNT010000008.1"/>
</dbReference>
<dbReference type="InterPro" id="IPR018060">
    <property type="entry name" value="HTH_AraC"/>
</dbReference>
<proteinExistence type="predicted"/>
<evidence type="ECO:0000256" key="2">
    <source>
        <dbReference type="ARBA" id="ARBA00023125"/>
    </source>
</evidence>
<keyword evidence="1" id="KW-0805">Transcription regulation</keyword>
<dbReference type="SMART" id="SM00342">
    <property type="entry name" value="HTH_ARAC"/>
    <property type="match status" value="1"/>
</dbReference>
<evidence type="ECO:0000256" key="3">
    <source>
        <dbReference type="ARBA" id="ARBA00023163"/>
    </source>
</evidence>
<dbReference type="PROSITE" id="PS01124">
    <property type="entry name" value="HTH_ARAC_FAMILY_2"/>
    <property type="match status" value="1"/>
</dbReference>
<gene>
    <name evidence="5" type="ORF">WGH24286_00828</name>
</gene>
<dbReference type="PANTHER" id="PTHR43280">
    <property type="entry name" value="ARAC-FAMILY TRANSCRIPTIONAL REGULATOR"/>
    <property type="match status" value="1"/>
</dbReference>
<organism evidence="5 6">
    <name type="scientific">Periweissella ghanensis</name>
    <dbReference type="NCBI Taxonomy" id="467997"/>
    <lineage>
        <taxon>Bacteria</taxon>
        <taxon>Bacillati</taxon>
        <taxon>Bacillota</taxon>
        <taxon>Bacilli</taxon>
        <taxon>Lactobacillales</taxon>
        <taxon>Lactobacillaceae</taxon>
        <taxon>Periweissella</taxon>
    </lineage>
</organism>
<dbReference type="Pfam" id="PF12833">
    <property type="entry name" value="HTH_18"/>
    <property type="match status" value="1"/>
</dbReference>
<evidence type="ECO:0000313" key="6">
    <source>
        <dbReference type="Proteomes" id="UP000789719"/>
    </source>
</evidence>
<protein>
    <recommendedName>
        <fullName evidence="4">HTH araC/xylS-type domain-containing protein</fullName>
    </recommendedName>
</protein>
<keyword evidence="2" id="KW-0238">DNA-binding</keyword>
<keyword evidence="3" id="KW-0804">Transcription</keyword>
<feature type="domain" description="HTH araC/xylS-type" evidence="4">
    <location>
        <begin position="251"/>
        <end position="350"/>
    </location>
</feature>
<dbReference type="Gene3D" id="1.10.10.60">
    <property type="entry name" value="Homeodomain-like"/>
    <property type="match status" value="1"/>
</dbReference>